<sequence length="636" mass="70471">MDQVPPIQKEHAELSVQTSHGQKEDKMTYTVSCQDFGMQFDDILMEDAFIFRDYVIGRDGIRHVEDMDWKHLSQPLANQGLLPPSMDTAPPPVIRLDDILQSDLTHEENQFLSVCSVELSEWDVVEQNQAQPNVPGLLELSKLLRVHSHSMQPNATDAVQKPTKTDSGAQYDLIRQETPPKDENACTSETVPLGDKHNACTQIVGQKSDEMWLGDGPSRVRLDVVKALSELDTRLSAVDRVSSRLQEEYRKNQEFLEHLIRFGSEQQTQSTPAPVLSKRIAFEQPLEQDQKVSQAGLPQFMDSRLPPTAGPRASSLKRPLTDAARQNSLTGQISHSVKPRRSCANSVDRRSGSSHILDPFLNGQMPNTPGNIVSISGPGDLAATPRKSSRRTSVGSLSRKREQARKERNSALHAKRCADAAEFANEAASQCRREPMNVSVLASSTTVTAAATVILVSVPTLRIAKATVTRRSTMEVLMKHPEKQAVMATPSGANPLLREVDINPIVALCKGEYVDDQVEAQPGTSVFMTPSYSDWLDEEQTTIISEWSIESDVKRLLYETECKASCRSNYANEQEADGTTEVLSRVAPDFQPSHNSKMPMDTDQFTDGGAPASSSFIDWEEVDELIQDQDQEINPV</sequence>
<organism evidence="4">
    <name type="scientific">Echinostoma caproni</name>
    <dbReference type="NCBI Taxonomy" id="27848"/>
    <lineage>
        <taxon>Eukaryota</taxon>
        <taxon>Metazoa</taxon>
        <taxon>Spiralia</taxon>
        <taxon>Lophotrochozoa</taxon>
        <taxon>Platyhelminthes</taxon>
        <taxon>Trematoda</taxon>
        <taxon>Digenea</taxon>
        <taxon>Plagiorchiida</taxon>
        <taxon>Echinostomata</taxon>
        <taxon>Echinostomatoidea</taxon>
        <taxon>Echinostomatidae</taxon>
        <taxon>Echinostoma</taxon>
    </lineage>
</organism>
<gene>
    <name evidence="2" type="ORF">ECPE_LOCUS6429</name>
</gene>
<proteinExistence type="predicted"/>
<protein>
    <submittedName>
        <fullName evidence="2 4">Uncharacterized protein</fullName>
    </submittedName>
</protein>
<dbReference type="WBParaSite" id="ECPE_0000644201-mRNA-1">
    <property type="protein sequence ID" value="ECPE_0000644201-mRNA-1"/>
    <property type="gene ID" value="ECPE_0000644201"/>
</dbReference>
<reference evidence="4" key="1">
    <citation type="submission" date="2016-06" db="UniProtKB">
        <authorList>
            <consortium name="WormBaseParasite"/>
        </authorList>
    </citation>
    <scope>IDENTIFICATION</scope>
</reference>
<evidence type="ECO:0000313" key="2">
    <source>
        <dbReference type="EMBL" id="VDP78347.1"/>
    </source>
</evidence>
<dbReference type="OrthoDB" id="6258455at2759"/>
<feature type="region of interest" description="Disordered" evidence="1">
    <location>
        <begin position="592"/>
        <end position="614"/>
    </location>
</feature>
<keyword evidence="3" id="KW-1185">Reference proteome</keyword>
<evidence type="ECO:0000313" key="3">
    <source>
        <dbReference type="Proteomes" id="UP000272942"/>
    </source>
</evidence>
<evidence type="ECO:0000313" key="4">
    <source>
        <dbReference type="WBParaSite" id="ECPE_0000644201-mRNA-1"/>
    </source>
</evidence>
<feature type="compositionally biased region" description="Basic and acidic residues" evidence="1">
    <location>
        <begin position="399"/>
        <end position="410"/>
    </location>
</feature>
<feature type="region of interest" description="Disordered" evidence="1">
    <location>
        <begin position="372"/>
        <end position="411"/>
    </location>
</feature>
<name>A0A183AHJ4_9TREM</name>
<dbReference type="AlphaFoldDB" id="A0A183AHJ4"/>
<feature type="region of interest" description="Disordered" evidence="1">
    <location>
        <begin position="1"/>
        <end position="24"/>
    </location>
</feature>
<dbReference type="EMBL" id="UZAN01043429">
    <property type="protein sequence ID" value="VDP78347.1"/>
    <property type="molecule type" value="Genomic_DNA"/>
</dbReference>
<feature type="region of interest" description="Disordered" evidence="1">
    <location>
        <begin position="329"/>
        <end position="354"/>
    </location>
</feature>
<accession>A0A183AHJ4</accession>
<reference evidence="2 3" key="2">
    <citation type="submission" date="2018-11" db="EMBL/GenBank/DDBJ databases">
        <authorList>
            <consortium name="Pathogen Informatics"/>
        </authorList>
    </citation>
    <scope>NUCLEOTIDE SEQUENCE [LARGE SCALE GENOMIC DNA]</scope>
    <source>
        <strain evidence="2 3">Egypt</strain>
    </source>
</reference>
<dbReference type="Proteomes" id="UP000272942">
    <property type="component" value="Unassembled WGS sequence"/>
</dbReference>
<evidence type="ECO:0000256" key="1">
    <source>
        <dbReference type="SAM" id="MobiDB-lite"/>
    </source>
</evidence>